<dbReference type="AlphaFoldDB" id="A0A0F4JPD8"/>
<keyword evidence="3" id="KW-1185">Reference proteome</keyword>
<dbReference type="PANTHER" id="PTHR33336:SF15">
    <property type="entry name" value="ABM DOMAIN-CONTAINING PROTEIN"/>
    <property type="match status" value="1"/>
</dbReference>
<dbReference type="GO" id="GO:0004497">
    <property type="term" value="F:monooxygenase activity"/>
    <property type="evidence" value="ECO:0007669"/>
    <property type="project" value="UniProtKB-KW"/>
</dbReference>
<accession>A0A0F4JPD8</accession>
<organism evidence="2 3">
    <name type="scientific">Streptomyces katrae</name>
    <dbReference type="NCBI Taxonomy" id="68223"/>
    <lineage>
        <taxon>Bacteria</taxon>
        <taxon>Bacillati</taxon>
        <taxon>Actinomycetota</taxon>
        <taxon>Actinomycetes</taxon>
        <taxon>Kitasatosporales</taxon>
        <taxon>Streptomycetaceae</taxon>
        <taxon>Streptomyces</taxon>
    </lineage>
</organism>
<gene>
    <name evidence="2" type="ORF">VR44_09370</name>
</gene>
<dbReference type="OrthoDB" id="5244470at2"/>
<reference evidence="2 3" key="1">
    <citation type="submission" date="2015-02" db="EMBL/GenBank/DDBJ databases">
        <authorList>
            <person name="Ju K.-S."/>
            <person name="Doroghazi J.R."/>
            <person name="Metcalf W."/>
        </authorList>
    </citation>
    <scope>NUCLEOTIDE SEQUENCE [LARGE SCALE GENOMIC DNA]</scope>
    <source>
        <strain evidence="2 3">NRRL ISP-5550</strain>
    </source>
</reference>
<evidence type="ECO:0000313" key="3">
    <source>
        <dbReference type="Proteomes" id="UP000033551"/>
    </source>
</evidence>
<keyword evidence="2" id="KW-0560">Oxidoreductase</keyword>
<evidence type="ECO:0000313" key="2">
    <source>
        <dbReference type="EMBL" id="KJY35709.1"/>
    </source>
</evidence>
<dbReference type="EMBL" id="JZWV01000204">
    <property type="protein sequence ID" value="KJY35709.1"/>
    <property type="molecule type" value="Genomic_DNA"/>
</dbReference>
<dbReference type="PROSITE" id="PS51725">
    <property type="entry name" value="ABM"/>
    <property type="match status" value="1"/>
</dbReference>
<proteinExistence type="predicted"/>
<dbReference type="PATRIC" id="fig|68223.7.peg.5202"/>
<feature type="domain" description="ABM" evidence="1">
    <location>
        <begin position="10"/>
        <end position="99"/>
    </location>
</feature>
<dbReference type="Gene3D" id="3.30.70.100">
    <property type="match status" value="1"/>
</dbReference>
<name>A0A0F4JPD8_9ACTN</name>
<dbReference type="SUPFAM" id="SSF54909">
    <property type="entry name" value="Dimeric alpha+beta barrel"/>
    <property type="match status" value="1"/>
</dbReference>
<comment type="caution">
    <text evidence="2">The sequence shown here is derived from an EMBL/GenBank/DDBJ whole genome shotgun (WGS) entry which is preliminary data.</text>
</comment>
<dbReference type="STRING" id="68223.GCA_002028425_04549"/>
<dbReference type="InterPro" id="IPR011008">
    <property type="entry name" value="Dimeric_a/b-barrel"/>
</dbReference>
<dbReference type="Proteomes" id="UP000033551">
    <property type="component" value="Unassembled WGS sequence"/>
</dbReference>
<protein>
    <submittedName>
        <fullName evidence="2">Antibiotic biosynthesis monooxygenase</fullName>
    </submittedName>
</protein>
<dbReference type="PANTHER" id="PTHR33336">
    <property type="entry name" value="QUINOL MONOOXYGENASE YGIN-RELATED"/>
    <property type="match status" value="1"/>
</dbReference>
<sequence length="105" mass="11556">MSKQPPQQPVKLVVLITTLPGRGREQREAYERLAPLVRAEEGCLRYDLHGVTGDPDRFVLIEEWTSQEALAAHDTTPHMLEADATTPTFRAGPAQVLQLTAAPLA</sequence>
<dbReference type="RefSeq" id="WP_045946942.1">
    <property type="nucleotide sequence ID" value="NZ_JZWV01000204.1"/>
</dbReference>
<dbReference type="Pfam" id="PF03992">
    <property type="entry name" value="ABM"/>
    <property type="match status" value="1"/>
</dbReference>
<keyword evidence="2" id="KW-0503">Monooxygenase</keyword>
<evidence type="ECO:0000259" key="1">
    <source>
        <dbReference type="PROSITE" id="PS51725"/>
    </source>
</evidence>
<dbReference type="InterPro" id="IPR007138">
    <property type="entry name" value="ABM_dom"/>
</dbReference>
<dbReference type="InterPro" id="IPR050744">
    <property type="entry name" value="AI-2_Isomerase_LsrG"/>
</dbReference>